<organism evidence="2 3">
    <name type="scientific">Porites evermanni</name>
    <dbReference type="NCBI Taxonomy" id="104178"/>
    <lineage>
        <taxon>Eukaryota</taxon>
        <taxon>Metazoa</taxon>
        <taxon>Cnidaria</taxon>
        <taxon>Anthozoa</taxon>
        <taxon>Hexacorallia</taxon>
        <taxon>Scleractinia</taxon>
        <taxon>Fungiina</taxon>
        <taxon>Poritidae</taxon>
        <taxon>Porites</taxon>
    </lineage>
</organism>
<proteinExistence type="predicted"/>
<feature type="compositionally biased region" description="Acidic residues" evidence="1">
    <location>
        <begin position="1"/>
        <end position="15"/>
    </location>
</feature>
<evidence type="ECO:0000313" key="3">
    <source>
        <dbReference type="Proteomes" id="UP001159427"/>
    </source>
</evidence>
<dbReference type="Proteomes" id="UP001159427">
    <property type="component" value="Unassembled WGS sequence"/>
</dbReference>
<gene>
    <name evidence="2" type="ORF">PEVE_00019932</name>
</gene>
<feature type="region of interest" description="Disordered" evidence="1">
    <location>
        <begin position="55"/>
        <end position="78"/>
    </location>
</feature>
<accession>A0ABN8SEM3</accession>
<reference evidence="2 3" key="1">
    <citation type="submission" date="2022-05" db="EMBL/GenBank/DDBJ databases">
        <authorList>
            <consortium name="Genoscope - CEA"/>
            <person name="William W."/>
        </authorList>
    </citation>
    <scope>NUCLEOTIDE SEQUENCE [LARGE SCALE GENOMIC DNA]</scope>
</reference>
<protein>
    <submittedName>
        <fullName evidence="2">Uncharacterized protein</fullName>
    </submittedName>
</protein>
<comment type="caution">
    <text evidence="2">The sequence shown here is derived from an EMBL/GenBank/DDBJ whole genome shotgun (WGS) entry which is preliminary data.</text>
</comment>
<feature type="compositionally biased region" description="Basic and acidic residues" evidence="1">
    <location>
        <begin position="57"/>
        <end position="78"/>
    </location>
</feature>
<name>A0ABN8SEM3_9CNID</name>
<keyword evidence="3" id="KW-1185">Reference proteome</keyword>
<feature type="region of interest" description="Disordered" evidence="1">
    <location>
        <begin position="1"/>
        <end position="23"/>
    </location>
</feature>
<evidence type="ECO:0000256" key="1">
    <source>
        <dbReference type="SAM" id="MobiDB-lite"/>
    </source>
</evidence>
<evidence type="ECO:0000313" key="2">
    <source>
        <dbReference type="EMBL" id="CAH3189958.1"/>
    </source>
</evidence>
<dbReference type="EMBL" id="CALNXI010002682">
    <property type="protein sequence ID" value="CAH3189958.1"/>
    <property type="molecule type" value="Genomic_DNA"/>
</dbReference>
<sequence>MADDPYDFENDDYEESSTPNFEPSFMLNFERTDEEQATQIFGESDDEEFTGFIEAEQVSRKPEHSRVARSHHREDKERKLPIDRIKAPQKLGTLKDISLFGSFEFPSSSNSKGLGPLVLLHLRKSALQETPDTRQRASHEWDIADDEEKEEEDFIVHTLPFKVLAVVYKSERQNHLKAACIKMKDDPKFVVKATIEPDPDNDFDANAIRVLIDYGTGFKHVGFIAEELTKYAHHVTR</sequence>